<keyword evidence="4" id="KW-1185">Reference proteome</keyword>
<feature type="domain" description="Pyrrolo-quinoline quinone repeat" evidence="2">
    <location>
        <begin position="198"/>
        <end position="258"/>
    </location>
</feature>
<evidence type="ECO:0000259" key="2">
    <source>
        <dbReference type="Pfam" id="PF13360"/>
    </source>
</evidence>
<dbReference type="Proteomes" id="UP000315724">
    <property type="component" value="Chromosome"/>
</dbReference>
<organism evidence="3 4">
    <name type="scientific">Thalassoglobus polymorphus</name>
    <dbReference type="NCBI Taxonomy" id="2527994"/>
    <lineage>
        <taxon>Bacteria</taxon>
        <taxon>Pseudomonadati</taxon>
        <taxon>Planctomycetota</taxon>
        <taxon>Planctomycetia</taxon>
        <taxon>Planctomycetales</taxon>
        <taxon>Planctomycetaceae</taxon>
        <taxon>Thalassoglobus</taxon>
    </lineage>
</organism>
<dbReference type="Gene3D" id="2.130.10.10">
    <property type="entry name" value="YVTN repeat-like/Quinoprotein amine dehydrogenase"/>
    <property type="match status" value="2"/>
</dbReference>
<dbReference type="EMBL" id="CP036267">
    <property type="protein sequence ID" value="QDT31655.1"/>
    <property type="molecule type" value="Genomic_DNA"/>
</dbReference>
<dbReference type="SUPFAM" id="SSF50998">
    <property type="entry name" value="Quinoprotein alcohol dehydrogenase-like"/>
    <property type="match status" value="1"/>
</dbReference>
<dbReference type="InterPro" id="IPR018391">
    <property type="entry name" value="PQQ_b-propeller_rpt"/>
</dbReference>
<dbReference type="AlphaFoldDB" id="A0A517QJ97"/>
<dbReference type="OrthoDB" id="244732at2"/>
<feature type="domain" description="Pyrrolo-quinoline quinone repeat" evidence="2">
    <location>
        <begin position="64"/>
        <end position="165"/>
    </location>
</feature>
<feature type="region of interest" description="Disordered" evidence="1">
    <location>
        <begin position="404"/>
        <end position="425"/>
    </location>
</feature>
<protein>
    <submittedName>
        <fullName evidence="3">Outer membrane biogenesis protein BamB</fullName>
    </submittedName>
</protein>
<dbReference type="KEGG" id="tpol:Mal48_08900"/>
<evidence type="ECO:0000313" key="4">
    <source>
        <dbReference type="Proteomes" id="UP000315724"/>
    </source>
</evidence>
<evidence type="ECO:0000313" key="3">
    <source>
        <dbReference type="EMBL" id="QDT31655.1"/>
    </source>
</evidence>
<dbReference type="RefSeq" id="WP_145196393.1">
    <property type="nucleotide sequence ID" value="NZ_CP036267.1"/>
</dbReference>
<dbReference type="InterPro" id="IPR015943">
    <property type="entry name" value="WD40/YVTN_repeat-like_dom_sf"/>
</dbReference>
<feature type="domain" description="Pyrrolo-quinoline quinone repeat" evidence="2">
    <location>
        <begin position="306"/>
        <end position="388"/>
    </location>
</feature>
<dbReference type="Pfam" id="PF13360">
    <property type="entry name" value="PQQ_2"/>
    <property type="match status" value="3"/>
</dbReference>
<dbReference type="InterPro" id="IPR011047">
    <property type="entry name" value="Quinoprotein_ADH-like_sf"/>
</dbReference>
<evidence type="ECO:0000256" key="1">
    <source>
        <dbReference type="SAM" id="MobiDB-lite"/>
    </source>
</evidence>
<dbReference type="PANTHER" id="PTHR34512">
    <property type="entry name" value="CELL SURFACE PROTEIN"/>
    <property type="match status" value="1"/>
</dbReference>
<accession>A0A517QJ97</accession>
<name>A0A517QJ97_9PLAN</name>
<proteinExistence type="predicted"/>
<reference evidence="3 4" key="1">
    <citation type="submission" date="2019-02" db="EMBL/GenBank/DDBJ databases">
        <title>Deep-cultivation of Planctomycetes and their phenomic and genomic characterization uncovers novel biology.</title>
        <authorList>
            <person name="Wiegand S."/>
            <person name="Jogler M."/>
            <person name="Boedeker C."/>
            <person name="Pinto D."/>
            <person name="Vollmers J."/>
            <person name="Rivas-Marin E."/>
            <person name="Kohn T."/>
            <person name="Peeters S.H."/>
            <person name="Heuer A."/>
            <person name="Rast P."/>
            <person name="Oberbeckmann S."/>
            <person name="Bunk B."/>
            <person name="Jeske O."/>
            <person name="Meyerdierks A."/>
            <person name="Storesund J.E."/>
            <person name="Kallscheuer N."/>
            <person name="Luecker S."/>
            <person name="Lage O.M."/>
            <person name="Pohl T."/>
            <person name="Merkel B.J."/>
            <person name="Hornburger P."/>
            <person name="Mueller R.-W."/>
            <person name="Bruemmer F."/>
            <person name="Labrenz M."/>
            <person name="Spormann A.M."/>
            <person name="Op den Camp H."/>
            <person name="Overmann J."/>
            <person name="Amann R."/>
            <person name="Jetten M.S.M."/>
            <person name="Mascher T."/>
            <person name="Medema M.H."/>
            <person name="Devos D.P."/>
            <person name="Kaster A.-K."/>
            <person name="Ovreas L."/>
            <person name="Rohde M."/>
            <person name="Galperin M.Y."/>
            <person name="Jogler C."/>
        </authorList>
    </citation>
    <scope>NUCLEOTIDE SEQUENCE [LARGE SCALE GENOMIC DNA]</scope>
    <source>
        <strain evidence="3 4">Mal48</strain>
    </source>
</reference>
<sequence>MQKILQHRSGDHRVLCGTVALSVTLFTCLIFLTDQAANAADEWTSFQNGGEINFDEQELGFSAEWSVATSGYGQSSPLVWKDQVYITSVSGPNKEQCLVTAFDIATGKELWQYETTNATPQENNNYISKAAPSPVVDERGIICFFEGGNLFSLSHSGEIQWQRNLVEEYGPIDARHGLSASLEQRSESAFVWVERQTDPYVLAINKKTGENLWKVPGLGVTSWASPRVIPVKGGEHLVLSGIGKLAGFDLQSGERLWDFDDISGNSTPTPMPVGEGTFLIGATVGRGESESGRAADSNGLISVQQSDAGVWSAAYVWHSKRATSSFSSPFCSGDYCYFTNRTGVLYCLDKMTGEEQYAKRVGGSLWATPIVLSQKILLPLKDGKLTTVASGPKFKLFETAELFSDEPSEEPAEKAEDGPPGGGNTLYAAVLTGQRVIARSGDRLFSVKIQKGVSQ</sequence>
<dbReference type="InterPro" id="IPR002372">
    <property type="entry name" value="PQQ_rpt_dom"/>
</dbReference>
<dbReference type="PANTHER" id="PTHR34512:SF30">
    <property type="entry name" value="OUTER MEMBRANE PROTEIN ASSEMBLY FACTOR BAMB"/>
    <property type="match status" value="1"/>
</dbReference>
<dbReference type="SMART" id="SM00564">
    <property type="entry name" value="PQQ"/>
    <property type="match status" value="4"/>
</dbReference>
<gene>
    <name evidence="3" type="ORF">Mal48_08900</name>
</gene>